<dbReference type="AlphaFoldDB" id="A0A2H9TFJ8"/>
<keyword evidence="3" id="KW-0173">Coenzyme A biosynthesis</keyword>
<dbReference type="GO" id="GO:0005829">
    <property type="term" value="C:cytosol"/>
    <property type="evidence" value="ECO:0007669"/>
    <property type="project" value="TreeGrafter"/>
</dbReference>
<dbReference type="InterPro" id="IPR004567">
    <property type="entry name" value="Type_II_PanK"/>
</dbReference>
<accession>A0A2H9TFJ8</accession>
<dbReference type="InterPro" id="IPR043129">
    <property type="entry name" value="ATPase_NBD"/>
</dbReference>
<dbReference type="PANTHER" id="PTHR12280:SF20">
    <property type="entry name" value="4'-PHOSPHOPANTETHEINE PHOSPHATASE"/>
    <property type="match status" value="1"/>
</dbReference>
<dbReference type="GO" id="GO:0004594">
    <property type="term" value="F:pantothenate kinase activity"/>
    <property type="evidence" value="ECO:0007669"/>
    <property type="project" value="TreeGrafter"/>
</dbReference>
<evidence type="ECO:0000313" key="5">
    <source>
        <dbReference type="Proteomes" id="UP000240830"/>
    </source>
</evidence>
<name>A0A2H9TFJ8_9FUNG</name>
<dbReference type="SUPFAM" id="SSF53067">
    <property type="entry name" value="Actin-like ATPase domain"/>
    <property type="match status" value="2"/>
</dbReference>
<evidence type="ECO:0000256" key="1">
    <source>
        <dbReference type="ARBA" id="ARBA00022741"/>
    </source>
</evidence>
<evidence type="ECO:0000256" key="2">
    <source>
        <dbReference type="ARBA" id="ARBA00022840"/>
    </source>
</evidence>
<dbReference type="Gene3D" id="3.30.420.40">
    <property type="match status" value="1"/>
</dbReference>
<dbReference type="PANTHER" id="PTHR12280">
    <property type="entry name" value="PANTOTHENATE KINASE"/>
    <property type="match status" value="1"/>
</dbReference>
<proteinExistence type="predicted"/>
<dbReference type="Pfam" id="PF03630">
    <property type="entry name" value="Fumble"/>
    <property type="match status" value="1"/>
</dbReference>
<keyword evidence="4" id="KW-0418">Kinase</keyword>
<dbReference type="GO" id="GO:0005524">
    <property type="term" value="F:ATP binding"/>
    <property type="evidence" value="ECO:0007669"/>
    <property type="project" value="UniProtKB-KW"/>
</dbReference>
<evidence type="ECO:0000313" key="4">
    <source>
        <dbReference type="EMBL" id="PJF16495.1"/>
    </source>
</evidence>
<keyword evidence="2" id="KW-0067">ATP-binding</keyword>
<protein>
    <submittedName>
        <fullName evidence="4">Pantothenate kinase</fullName>
    </submittedName>
</protein>
<dbReference type="GO" id="GO:0005634">
    <property type="term" value="C:nucleus"/>
    <property type="evidence" value="ECO:0007669"/>
    <property type="project" value="EnsemblFungi"/>
</dbReference>
<dbReference type="OrthoDB" id="498611at2759"/>
<evidence type="ECO:0000256" key="3">
    <source>
        <dbReference type="ARBA" id="ARBA00022993"/>
    </source>
</evidence>
<dbReference type="STRING" id="1246581.A0A2H9TFJ8"/>
<keyword evidence="4" id="KW-0808">Transferase</keyword>
<organism evidence="4 5">
    <name type="scientific">Paramicrosporidium saccamoebae</name>
    <dbReference type="NCBI Taxonomy" id="1246581"/>
    <lineage>
        <taxon>Eukaryota</taxon>
        <taxon>Fungi</taxon>
        <taxon>Fungi incertae sedis</taxon>
        <taxon>Cryptomycota</taxon>
        <taxon>Cryptomycota incertae sedis</taxon>
        <taxon>Paramicrosporidium</taxon>
    </lineage>
</organism>
<keyword evidence="1" id="KW-0547">Nucleotide-binding</keyword>
<reference evidence="4 5" key="1">
    <citation type="submission" date="2016-10" db="EMBL/GenBank/DDBJ databases">
        <title>The genome of Paramicrosporidium saccamoebae is the missing link in understanding Cryptomycota and Microsporidia evolution.</title>
        <authorList>
            <person name="Quandt C.A."/>
            <person name="Beaudet D."/>
            <person name="Corsaro D."/>
            <person name="Michel R."/>
            <person name="Corradi N."/>
            <person name="James T."/>
        </authorList>
    </citation>
    <scope>NUCLEOTIDE SEQUENCE [LARGE SCALE GENOMIC DNA]</scope>
    <source>
        <strain evidence="4 5">KSL3</strain>
    </source>
</reference>
<sequence length="269" mass="29383">MKHTPSESESIDNERKHHFIGIDIGGSLFKISECRNCQWNHKIFSTERYDDALIFLKQLVAHDAELTISATGGGSYRLSREMDNYLPCNYQIIDEMEALVLGAVALHDSEMEYPFILMNIGSGVSIVKVESAEVYRRVSGTSLGGGTFRGMAALLAGVSDFKELLELAARGSSQGVDLLVGDIYGSDYSNCGLKATVPASSFGKAGLSSSIPPNCKPEDLVYSLMLMICNNLAHISFLNSQLHNVQRILLAGGFVDGNGMYIQMWLILI</sequence>
<comment type="caution">
    <text evidence="4">The sequence shown here is derived from an EMBL/GenBank/DDBJ whole genome shotgun (WGS) entry which is preliminary data.</text>
</comment>
<dbReference type="GO" id="GO:0015937">
    <property type="term" value="P:coenzyme A biosynthetic process"/>
    <property type="evidence" value="ECO:0007669"/>
    <property type="project" value="UniProtKB-KW"/>
</dbReference>
<keyword evidence="5" id="KW-1185">Reference proteome</keyword>
<dbReference type="Proteomes" id="UP000240830">
    <property type="component" value="Unassembled WGS sequence"/>
</dbReference>
<dbReference type="EMBL" id="MTSL01000219">
    <property type="protein sequence ID" value="PJF16495.1"/>
    <property type="molecule type" value="Genomic_DNA"/>
</dbReference>
<gene>
    <name evidence="4" type="ORF">PSACC_03680</name>
</gene>